<dbReference type="GO" id="GO:0016787">
    <property type="term" value="F:hydrolase activity"/>
    <property type="evidence" value="ECO:0007669"/>
    <property type="project" value="UniProtKB-KW"/>
</dbReference>
<protein>
    <submittedName>
        <fullName evidence="3">Alpha/beta fold hydrolase</fullName>
    </submittedName>
</protein>
<name>A0ABT4IWI7_9GAMM</name>
<dbReference type="Proteomes" id="UP001321125">
    <property type="component" value="Unassembled WGS sequence"/>
</dbReference>
<keyword evidence="4" id="KW-1185">Reference proteome</keyword>
<accession>A0ABT4IWI7</accession>
<evidence type="ECO:0000313" key="3">
    <source>
        <dbReference type="EMBL" id="MCZ0927800.1"/>
    </source>
</evidence>
<evidence type="ECO:0000313" key="4">
    <source>
        <dbReference type="Proteomes" id="UP001321125"/>
    </source>
</evidence>
<dbReference type="SUPFAM" id="SSF53474">
    <property type="entry name" value="alpha/beta-Hydrolases"/>
    <property type="match status" value="1"/>
</dbReference>
<dbReference type="PANTHER" id="PTHR13136">
    <property type="entry name" value="TESTIS DEVELOPMENT PROTEIN PRTD"/>
    <property type="match status" value="1"/>
</dbReference>
<proteinExistence type="predicted"/>
<gene>
    <name evidence="3" type="ORF">L0635_11960</name>
</gene>
<feature type="compositionally biased region" description="Basic and acidic residues" evidence="1">
    <location>
        <begin position="1"/>
        <end position="11"/>
    </location>
</feature>
<comment type="caution">
    <text evidence="3">The sequence shown here is derived from an EMBL/GenBank/DDBJ whole genome shotgun (WGS) entry which is preliminary data.</text>
</comment>
<dbReference type="EMBL" id="JAKNQU010000004">
    <property type="protein sequence ID" value="MCZ0927800.1"/>
    <property type="molecule type" value="Genomic_DNA"/>
</dbReference>
<organism evidence="3 4">
    <name type="scientific">Vreelandella janggokensis</name>
    <dbReference type="NCBI Taxonomy" id="370767"/>
    <lineage>
        <taxon>Bacteria</taxon>
        <taxon>Pseudomonadati</taxon>
        <taxon>Pseudomonadota</taxon>
        <taxon>Gammaproteobacteria</taxon>
        <taxon>Oceanospirillales</taxon>
        <taxon>Halomonadaceae</taxon>
        <taxon>Vreelandella</taxon>
    </lineage>
</organism>
<reference evidence="3 4" key="1">
    <citation type="submission" date="2022-02" db="EMBL/GenBank/DDBJ databases">
        <title>Study of halophilic communities from a Mexican lake.</title>
        <authorList>
            <person name="Hernandez-Soto L.M."/>
            <person name="Martinez-Abarca F."/>
            <person name="Ramirez-Saad H.C."/>
            <person name="Aguirre-Garrido J.F."/>
        </authorList>
    </citation>
    <scope>NUCLEOTIDE SEQUENCE [LARGE SCALE GENOMIC DNA]</scope>
    <source>
        <strain evidence="3 4">Hjan13</strain>
    </source>
</reference>
<dbReference type="PANTHER" id="PTHR13136:SF11">
    <property type="entry name" value="TESTIS-EXPRESSED PROTEIN 30"/>
    <property type="match status" value="1"/>
</dbReference>
<feature type="domain" description="KANL3/Tex30 alpha/beta hydrolase-like" evidence="2">
    <location>
        <begin position="64"/>
        <end position="253"/>
    </location>
</feature>
<evidence type="ECO:0000256" key="1">
    <source>
        <dbReference type="SAM" id="MobiDB-lite"/>
    </source>
</evidence>
<sequence>MSHVKEKPVTDKRHRRGELDAQWPEEKVVSQQLLAEAVAEQAEGCFWREGLGPLRLYGQADLGCLLLAHGAGAGQRSAFMQQFASALARRGLQVITFDLGYMQQMQATGKRRPPPAIDRSVAELARWYACLSPLTIKPLWLGGKSMGGRVASMLASEQPCPGLVIAGYPFHPPKAPDRLRLAHWSKVPVPALILQGERDPLGNRDEVAGYALPDNARVTWLTDGDHDFKPRRASGLDQTILIDEAAAHGASFVRAQSPQ</sequence>
<dbReference type="Gene3D" id="3.40.50.1820">
    <property type="entry name" value="alpha/beta hydrolase"/>
    <property type="match status" value="1"/>
</dbReference>
<dbReference type="InterPro" id="IPR046879">
    <property type="entry name" value="KANL3/Tex30_Abhydrolase"/>
</dbReference>
<dbReference type="InterPro" id="IPR029058">
    <property type="entry name" value="AB_hydrolase_fold"/>
</dbReference>
<evidence type="ECO:0000259" key="2">
    <source>
        <dbReference type="Pfam" id="PF20408"/>
    </source>
</evidence>
<keyword evidence="3" id="KW-0378">Hydrolase</keyword>
<dbReference type="InterPro" id="IPR026555">
    <property type="entry name" value="NSL3/Tex30"/>
</dbReference>
<dbReference type="Pfam" id="PF20408">
    <property type="entry name" value="Abhydrolase_11"/>
    <property type="match status" value="1"/>
</dbReference>
<feature type="region of interest" description="Disordered" evidence="1">
    <location>
        <begin position="1"/>
        <end position="21"/>
    </location>
</feature>
<dbReference type="RefSeq" id="WP_268901925.1">
    <property type="nucleotide sequence ID" value="NZ_JAKNQU010000004.1"/>
</dbReference>